<dbReference type="AlphaFoldDB" id="A0A251UQX2"/>
<keyword evidence="3" id="KW-0548">Nucleotidyltransferase</keyword>
<dbReference type="PANTHER" id="PTHR33116">
    <property type="entry name" value="REVERSE TRANSCRIPTASE ZINC-BINDING DOMAIN-CONTAINING PROTEIN-RELATED-RELATED"/>
    <property type="match status" value="1"/>
</dbReference>
<evidence type="ECO:0000313" key="4">
    <source>
        <dbReference type="Proteomes" id="UP000215914"/>
    </source>
</evidence>
<dbReference type="Gramene" id="mRNA:HanXRQr2_Chr05g0203631">
    <property type="protein sequence ID" value="mRNA:HanXRQr2_Chr05g0203631"/>
    <property type="gene ID" value="HanXRQr2_Chr05g0203631"/>
</dbReference>
<evidence type="ECO:0000313" key="3">
    <source>
        <dbReference type="EMBL" id="OTG25246.1"/>
    </source>
</evidence>
<keyword evidence="3" id="KW-0695">RNA-directed DNA polymerase</keyword>
<name>A0A251UQX2_HELAN</name>
<dbReference type="Proteomes" id="UP000215914">
    <property type="component" value="Chromosome 5"/>
</dbReference>
<organism evidence="3 4">
    <name type="scientific">Helianthus annuus</name>
    <name type="common">Common sunflower</name>
    <dbReference type="NCBI Taxonomy" id="4232"/>
    <lineage>
        <taxon>Eukaryota</taxon>
        <taxon>Viridiplantae</taxon>
        <taxon>Streptophyta</taxon>
        <taxon>Embryophyta</taxon>
        <taxon>Tracheophyta</taxon>
        <taxon>Spermatophyta</taxon>
        <taxon>Magnoliopsida</taxon>
        <taxon>eudicotyledons</taxon>
        <taxon>Gunneridae</taxon>
        <taxon>Pentapetalae</taxon>
        <taxon>asterids</taxon>
        <taxon>campanulids</taxon>
        <taxon>Asterales</taxon>
        <taxon>Asteraceae</taxon>
        <taxon>Asteroideae</taxon>
        <taxon>Heliantheae alliance</taxon>
        <taxon>Heliantheae</taxon>
        <taxon>Helianthus</taxon>
    </lineage>
</organism>
<sequence length="143" mass="16597">MEGFARVASKDGLIRRGIGISDIRCDRCDYENETVDHIFASCMFARSIWWNFLVWVRIPMPTTFSSLRDIIDIVRNSPGSQTLKKLVFTAAMATVWCIWHARNTKVFEHNFIPVKNMWSLLKRMRLFGFVIDQKSLPLRGING</sequence>
<dbReference type="InParanoid" id="A0A251UQX2"/>
<protein>
    <submittedName>
        <fullName evidence="2 3">Reverse transcriptase zinc-binding domain-containing protein</fullName>
    </submittedName>
</protein>
<dbReference type="OMA" id="WHARNTK"/>
<reference evidence="2 4" key="1">
    <citation type="journal article" date="2017" name="Nature">
        <title>The sunflower genome provides insights into oil metabolism, flowering and Asterid evolution.</title>
        <authorList>
            <person name="Badouin H."/>
            <person name="Gouzy J."/>
            <person name="Grassa C.J."/>
            <person name="Murat F."/>
            <person name="Staton S.E."/>
            <person name="Cottret L."/>
            <person name="Lelandais-Briere C."/>
            <person name="Owens G.L."/>
            <person name="Carrere S."/>
            <person name="Mayjonade B."/>
            <person name="Legrand L."/>
            <person name="Gill N."/>
            <person name="Kane N.C."/>
            <person name="Bowers J.E."/>
            <person name="Hubner S."/>
            <person name="Bellec A."/>
            <person name="Berard A."/>
            <person name="Berges H."/>
            <person name="Blanchet N."/>
            <person name="Boniface M.C."/>
            <person name="Brunel D."/>
            <person name="Catrice O."/>
            <person name="Chaidir N."/>
            <person name="Claudel C."/>
            <person name="Donnadieu C."/>
            <person name="Faraut T."/>
            <person name="Fievet G."/>
            <person name="Helmstetter N."/>
            <person name="King M."/>
            <person name="Knapp S.J."/>
            <person name="Lai Z."/>
            <person name="Le Paslier M.C."/>
            <person name="Lippi Y."/>
            <person name="Lorenzon L."/>
            <person name="Mandel J.R."/>
            <person name="Marage G."/>
            <person name="Marchand G."/>
            <person name="Marquand E."/>
            <person name="Bret-Mestries E."/>
            <person name="Morien E."/>
            <person name="Nambeesan S."/>
            <person name="Nguyen T."/>
            <person name="Pegot-Espagnet P."/>
            <person name="Pouilly N."/>
            <person name="Raftis F."/>
            <person name="Sallet E."/>
            <person name="Schiex T."/>
            <person name="Thomas J."/>
            <person name="Vandecasteele C."/>
            <person name="Vares D."/>
            <person name="Vear F."/>
            <person name="Vautrin S."/>
            <person name="Crespi M."/>
            <person name="Mangin B."/>
            <person name="Burke J.M."/>
            <person name="Salse J."/>
            <person name="Munos S."/>
            <person name="Vincourt P."/>
            <person name="Rieseberg L.H."/>
            <person name="Langlade N.B."/>
        </authorList>
    </citation>
    <scope>NUCLEOTIDE SEQUENCE [LARGE SCALE GENOMIC DNA]</scope>
    <source>
        <strain evidence="4">cv. SF193</strain>
        <tissue evidence="2">Leaves</tissue>
    </source>
</reference>
<keyword evidence="3" id="KW-0808">Transferase</keyword>
<dbReference type="EMBL" id="MNCJ02000320">
    <property type="protein sequence ID" value="KAF5804989.1"/>
    <property type="molecule type" value="Genomic_DNA"/>
</dbReference>
<evidence type="ECO:0000313" key="2">
    <source>
        <dbReference type="EMBL" id="KAF5804989.1"/>
    </source>
</evidence>
<dbReference type="InterPro" id="IPR026960">
    <property type="entry name" value="RVT-Znf"/>
</dbReference>
<reference evidence="2" key="3">
    <citation type="submission" date="2020-06" db="EMBL/GenBank/DDBJ databases">
        <title>Helianthus annuus Genome sequencing and assembly Release 2.</title>
        <authorList>
            <person name="Gouzy J."/>
            <person name="Langlade N."/>
            <person name="Munos S."/>
        </authorList>
    </citation>
    <scope>NUCLEOTIDE SEQUENCE</scope>
    <source>
        <tissue evidence="2">Leaves</tissue>
    </source>
</reference>
<proteinExistence type="predicted"/>
<evidence type="ECO:0000259" key="1">
    <source>
        <dbReference type="Pfam" id="PF13966"/>
    </source>
</evidence>
<dbReference type="GO" id="GO:0003964">
    <property type="term" value="F:RNA-directed DNA polymerase activity"/>
    <property type="evidence" value="ECO:0007669"/>
    <property type="project" value="UniProtKB-KW"/>
</dbReference>
<keyword evidence="4" id="KW-1185">Reference proteome</keyword>
<dbReference type="EMBL" id="CM007894">
    <property type="protein sequence ID" value="OTG25246.1"/>
    <property type="molecule type" value="Genomic_DNA"/>
</dbReference>
<dbReference type="Pfam" id="PF13966">
    <property type="entry name" value="zf-RVT"/>
    <property type="match status" value="1"/>
</dbReference>
<gene>
    <name evidence="3" type="ORF">HannXRQ_Chr05g0145581</name>
    <name evidence="2" type="ORF">HanXRQr2_Chr05g0203631</name>
</gene>
<feature type="domain" description="Reverse transcriptase zinc-binding" evidence="1">
    <location>
        <begin position="6"/>
        <end position="49"/>
    </location>
</feature>
<reference evidence="3" key="2">
    <citation type="submission" date="2017-02" db="EMBL/GenBank/DDBJ databases">
        <title>Sunflower complete genome.</title>
        <authorList>
            <person name="Langlade N."/>
            <person name="Munos S."/>
        </authorList>
    </citation>
    <scope>NUCLEOTIDE SEQUENCE [LARGE SCALE GENOMIC DNA]</scope>
    <source>
        <tissue evidence="3">Leaves</tissue>
    </source>
</reference>
<dbReference type="PANTHER" id="PTHR33116:SF81">
    <property type="entry name" value="RNA-DIRECTED DNA POLYMERASE"/>
    <property type="match status" value="1"/>
</dbReference>
<accession>A0A251UQX2</accession>